<dbReference type="SUPFAM" id="SSF48576">
    <property type="entry name" value="Terpenoid synthases"/>
    <property type="match status" value="1"/>
</dbReference>
<dbReference type="InterPro" id="IPR000092">
    <property type="entry name" value="Polyprenyl_synt"/>
</dbReference>
<dbReference type="GO" id="GO:0004659">
    <property type="term" value="F:prenyltransferase activity"/>
    <property type="evidence" value="ECO:0007669"/>
    <property type="project" value="InterPro"/>
</dbReference>
<dbReference type="PROSITE" id="PS00444">
    <property type="entry name" value="POLYPRENYL_SYNTHASE_2"/>
    <property type="match status" value="1"/>
</dbReference>
<evidence type="ECO:0000313" key="7">
    <source>
        <dbReference type="EMBL" id="EHN62426.1"/>
    </source>
</evidence>
<evidence type="ECO:0000256" key="3">
    <source>
        <dbReference type="ARBA" id="ARBA00022679"/>
    </source>
</evidence>
<dbReference type="PANTHER" id="PTHR12001">
    <property type="entry name" value="GERANYLGERANYL PYROPHOSPHATE SYNTHASE"/>
    <property type="match status" value="1"/>
</dbReference>
<evidence type="ECO:0000256" key="1">
    <source>
        <dbReference type="ARBA" id="ARBA00001946"/>
    </source>
</evidence>
<dbReference type="GO" id="GO:0046872">
    <property type="term" value="F:metal ion binding"/>
    <property type="evidence" value="ECO:0007669"/>
    <property type="project" value="UniProtKB-KW"/>
</dbReference>
<dbReference type="Gene3D" id="1.10.600.10">
    <property type="entry name" value="Farnesyl Diphosphate Synthase"/>
    <property type="match status" value="1"/>
</dbReference>
<dbReference type="InterPro" id="IPR014119">
    <property type="entry name" value="GerC3_HepT"/>
</dbReference>
<accession>A0AB72ZC43</accession>
<dbReference type="CDD" id="cd00685">
    <property type="entry name" value="Trans_IPPS_HT"/>
    <property type="match status" value="1"/>
</dbReference>
<dbReference type="SFLD" id="SFLDS00005">
    <property type="entry name" value="Isoprenoid_Synthase_Type_I"/>
    <property type="match status" value="1"/>
</dbReference>
<name>A0AB72ZC43_LISIO</name>
<evidence type="ECO:0000256" key="4">
    <source>
        <dbReference type="ARBA" id="ARBA00022723"/>
    </source>
</evidence>
<dbReference type="PANTHER" id="PTHR12001:SF69">
    <property type="entry name" value="ALL TRANS-POLYPRENYL-DIPHOSPHATE SYNTHASE PDSS1"/>
    <property type="match status" value="1"/>
</dbReference>
<organism evidence="7 8">
    <name type="scientific">Listeria innocua ATCC 33091</name>
    <dbReference type="NCBI Taxonomy" id="1002366"/>
    <lineage>
        <taxon>Bacteria</taxon>
        <taxon>Bacillati</taxon>
        <taxon>Bacillota</taxon>
        <taxon>Bacilli</taxon>
        <taxon>Bacillales</taxon>
        <taxon>Listeriaceae</taxon>
        <taxon>Listeria</taxon>
    </lineage>
</organism>
<reference evidence="7 8" key="1">
    <citation type="submission" date="2011-08" db="EMBL/GenBank/DDBJ databases">
        <authorList>
            <person name="Weinstock G."/>
            <person name="Sodergren E."/>
            <person name="Clifton S."/>
            <person name="Fulton L."/>
            <person name="Fulton B."/>
            <person name="Courtney L."/>
            <person name="Fronick C."/>
            <person name="Harrison M."/>
            <person name="Strong C."/>
            <person name="Farmer C."/>
            <person name="Delahaunty K."/>
            <person name="Markovic C."/>
            <person name="Hall O."/>
            <person name="Minx P."/>
            <person name="Tomlinson C."/>
            <person name="Mitreva M."/>
            <person name="Hou S."/>
            <person name="Chen J."/>
            <person name="Wollam A."/>
            <person name="Pepin K.H."/>
            <person name="Johnson M."/>
            <person name="Bhonagiri V."/>
            <person name="Zhang X."/>
            <person name="Suruliraj S."/>
            <person name="Warren W."/>
            <person name="Chinwalla A."/>
            <person name="Mardis E.R."/>
            <person name="Wilson R.K."/>
        </authorList>
    </citation>
    <scope>NUCLEOTIDE SEQUENCE [LARGE SCALE GENOMIC DNA]</scope>
    <source>
        <strain evidence="7 8">ATCC 33091</strain>
    </source>
</reference>
<evidence type="ECO:0000256" key="5">
    <source>
        <dbReference type="ARBA" id="ARBA00022842"/>
    </source>
</evidence>
<dbReference type="AlphaFoldDB" id="A0AB72ZC43"/>
<comment type="similarity">
    <text evidence="2 6">Belongs to the FPP/GGPP synthase family.</text>
</comment>
<comment type="caution">
    <text evidence="7">The sequence shown here is derived from an EMBL/GenBank/DDBJ whole genome shotgun (WGS) entry which is preliminary data.</text>
</comment>
<proteinExistence type="inferred from homology"/>
<evidence type="ECO:0000256" key="6">
    <source>
        <dbReference type="RuleBase" id="RU004466"/>
    </source>
</evidence>
<comment type="cofactor">
    <cofactor evidence="1">
        <name>Mg(2+)</name>
        <dbReference type="ChEBI" id="CHEBI:18420"/>
    </cofactor>
</comment>
<evidence type="ECO:0000313" key="8">
    <source>
        <dbReference type="Proteomes" id="UP000003597"/>
    </source>
</evidence>
<dbReference type="InterPro" id="IPR008949">
    <property type="entry name" value="Isoprenoid_synthase_dom_sf"/>
</dbReference>
<sequence length="333" mass="37182">MDLKRRNNKVASMKLNFLYPNMQKDIDLVEKELKRALTGAAAETTSDAALHLLEAGGKRIRPMFVCLSARLSPDADFEAVKNAGVAIELIHMASIVHDDVVDDADLRRGRETIKSKWGNHIAMYTGDFLFAKSLEYMTEIKDVAAHKMLSHVTVELSTGEIEQLKDKYNFDQSVRNYLRRIKRKTALLIAASCGLGGVVSGQSEADYKKLYRFGYYVGMAFQITDDVLDFVGTEKELGKPAGEDLSQGNVTLPVFFAMEDPFLKKRISQVTEDTQAEEIAVLVEEIKKSGAKKAEDVATAYLKKAVATLDSLPQVPELKPLKQIVRVLDKRNY</sequence>
<keyword evidence="5" id="KW-0460">Magnesium</keyword>
<dbReference type="EMBL" id="AGCN01000013">
    <property type="protein sequence ID" value="EHN62426.1"/>
    <property type="molecule type" value="Genomic_DNA"/>
</dbReference>
<dbReference type="Pfam" id="PF00348">
    <property type="entry name" value="polyprenyl_synt"/>
    <property type="match status" value="1"/>
</dbReference>
<dbReference type="PROSITE" id="PS00723">
    <property type="entry name" value="POLYPRENYL_SYNTHASE_1"/>
    <property type="match status" value="1"/>
</dbReference>
<keyword evidence="4" id="KW-0479">Metal-binding</keyword>
<keyword evidence="8" id="KW-1185">Reference proteome</keyword>
<dbReference type="GO" id="GO:0008299">
    <property type="term" value="P:isoprenoid biosynthetic process"/>
    <property type="evidence" value="ECO:0007669"/>
    <property type="project" value="InterPro"/>
</dbReference>
<gene>
    <name evidence="7" type="ORF">HMPREF0557_00395</name>
</gene>
<dbReference type="Proteomes" id="UP000003597">
    <property type="component" value="Unassembled WGS sequence"/>
</dbReference>
<evidence type="ECO:0000256" key="2">
    <source>
        <dbReference type="ARBA" id="ARBA00006706"/>
    </source>
</evidence>
<dbReference type="InterPro" id="IPR033749">
    <property type="entry name" value="Polyprenyl_synt_CS"/>
</dbReference>
<dbReference type="NCBIfam" id="TIGR02748">
    <property type="entry name" value="GerC3_HepT"/>
    <property type="match status" value="1"/>
</dbReference>
<protein>
    <submittedName>
        <fullName evidence="7">Heptaprenyl diphosphate synthase component II</fullName>
    </submittedName>
</protein>
<keyword evidence="3 6" id="KW-0808">Transferase</keyword>